<sequence>MFSEEFVYFFLKLFHDVFALNDIIRWWETGHAPSLQLDMT</sequence>
<reference evidence="1 2" key="1">
    <citation type="submission" date="2014-04" db="EMBL/GenBank/DDBJ databases">
        <authorList>
            <person name="Sears C."/>
            <person name="Carroll K."/>
            <person name="Sack B.R."/>
            <person name="Qadri F."/>
            <person name="Myers L.L."/>
            <person name="Chung G.-T."/>
            <person name="Escheverria P."/>
            <person name="Fraser C.M."/>
            <person name="Sadzewicz L."/>
            <person name="Shefchek K.A."/>
            <person name="Tallon L."/>
            <person name="Das S.P."/>
            <person name="Daugherty S."/>
            <person name="Mongodin E.F."/>
        </authorList>
    </citation>
    <scope>NUCLEOTIDE SEQUENCE [LARGE SCALE GENOMIC DNA]</scope>
    <source>
        <strain evidence="1 2">3776 D15 i</strain>
    </source>
</reference>
<dbReference type="AlphaFoldDB" id="A0AB34L5H5"/>
<dbReference type="Proteomes" id="UP000027850">
    <property type="component" value="Unassembled WGS sequence"/>
</dbReference>
<evidence type="ECO:0000313" key="2">
    <source>
        <dbReference type="Proteomes" id="UP000027850"/>
    </source>
</evidence>
<name>A0AB34L5H5_PARDI</name>
<organism evidence="1 2">
    <name type="scientific">Parabacteroides distasonis str. 3776 D15 i</name>
    <dbReference type="NCBI Taxonomy" id="1339342"/>
    <lineage>
        <taxon>Bacteria</taxon>
        <taxon>Pseudomonadati</taxon>
        <taxon>Bacteroidota</taxon>
        <taxon>Bacteroidia</taxon>
        <taxon>Bacteroidales</taxon>
        <taxon>Tannerellaceae</taxon>
        <taxon>Parabacteroides</taxon>
    </lineage>
</organism>
<accession>A0AB34L5H5</accession>
<dbReference type="EMBL" id="JNHK01000091">
    <property type="protein sequence ID" value="KDS36220.1"/>
    <property type="molecule type" value="Genomic_DNA"/>
</dbReference>
<proteinExistence type="predicted"/>
<gene>
    <name evidence="1" type="ORF">M091_1557</name>
</gene>
<comment type="caution">
    <text evidence="1">The sequence shown here is derived from an EMBL/GenBank/DDBJ whole genome shotgun (WGS) entry which is preliminary data.</text>
</comment>
<protein>
    <submittedName>
        <fullName evidence="1">Uncharacterized protein</fullName>
    </submittedName>
</protein>
<evidence type="ECO:0000313" key="1">
    <source>
        <dbReference type="EMBL" id="KDS36220.1"/>
    </source>
</evidence>